<reference evidence="1" key="1">
    <citation type="submission" date="2022-03" db="EMBL/GenBank/DDBJ databases">
        <title>Sea Food Isolates.</title>
        <authorList>
            <person name="Li c."/>
        </authorList>
    </citation>
    <scope>NUCLEOTIDE SEQUENCE</scope>
    <source>
        <strain evidence="1">19MO03SA05</strain>
    </source>
</reference>
<evidence type="ECO:0000313" key="1">
    <source>
        <dbReference type="EMBL" id="XAG85359.1"/>
    </source>
</evidence>
<gene>
    <name evidence="1" type="ORF">MRM63_05070</name>
</gene>
<accession>A0AAU6VGU5</accession>
<proteinExistence type="predicted"/>
<dbReference type="EMBL" id="CP095350">
    <property type="protein sequence ID" value="XAG85359.1"/>
    <property type="molecule type" value="Genomic_DNA"/>
</dbReference>
<dbReference type="CDD" id="cd00448">
    <property type="entry name" value="YjgF_YER057c_UK114_family"/>
    <property type="match status" value="1"/>
</dbReference>
<dbReference type="AlphaFoldDB" id="A0AAU6VGU5"/>
<protein>
    <submittedName>
        <fullName evidence="1">RidA family protein</fullName>
    </submittedName>
</protein>
<dbReference type="InterPro" id="IPR035959">
    <property type="entry name" value="RutC-like_sf"/>
</dbReference>
<sequence>MITAGQLPIDLNTKTMPGDVAEQTLQAVSRAGDYSKTWANSKNIVKTTV</sequence>
<dbReference type="Gene3D" id="3.30.1330.40">
    <property type="entry name" value="RutC-like"/>
    <property type="match status" value="1"/>
</dbReference>
<name>A0AAU6VGU5_UNCXX</name>
<dbReference type="SUPFAM" id="SSF55298">
    <property type="entry name" value="YjgF-like"/>
    <property type="match status" value="1"/>
</dbReference>
<organism evidence="1">
    <name type="scientific">bacterium 19MO03SA05</name>
    <dbReference type="NCBI Taxonomy" id="2920620"/>
    <lineage>
        <taxon>Bacteria</taxon>
    </lineage>
</organism>